<reference evidence="2" key="1">
    <citation type="submission" date="2020-04" db="EMBL/GenBank/DDBJ databases">
        <authorList>
            <person name="Chiriac C."/>
            <person name="Salcher M."/>
            <person name="Ghai R."/>
            <person name="Kavagutti S V."/>
        </authorList>
    </citation>
    <scope>NUCLEOTIDE SEQUENCE</scope>
</reference>
<keyword evidence="1" id="KW-1133">Transmembrane helix</keyword>
<sequence length="30" mass="3389">MIVYINPGLIMMYVGIAMLIVCAAIGWWMD</sequence>
<feature type="transmembrane region" description="Helical" evidence="1">
    <location>
        <begin position="9"/>
        <end position="29"/>
    </location>
</feature>
<dbReference type="EMBL" id="LR796206">
    <property type="protein sequence ID" value="CAB4126960.1"/>
    <property type="molecule type" value="Genomic_DNA"/>
</dbReference>
<name>A0A6J5L355_9CAUD</name>
<accession>A0A6J5L355</accession>
<evidence type="ECO:0000256" key="1">
    <source>
        <dbReference type="SAM" id="Phobius"/>
    </source>
</evidence>
<organism evidence="2">
    <name type="scientific">uncultured Caudovirales phage</name>
    <dbReference type="NCBI Taxonomy" id="2100421"/>
    <lineage>
        <taxon>Viruses</taxon>
        <taxon>Duplodnaviria</taxon>
        <taxon>Heunggongvirae</taxon>
        <taxon>Uroviricota</taxon>
        <taxon>Caudoviricetes</taxon>
        <taxon>Peduoviridae</taxon>
        <taxon>Maltschvirus</taxon>
        <taxon>Maltschvirus maltsch</taxon>
    </lineage>
</organism>
<protein>
    <submittedName>
        <fullName evidence="2">Uncharacterized protein</fullName>
    </submittedName>
</protein>
<evidence type="ECO:0000313" key="2">
    <source>
        <dbReference type="EMBL" id="CAB4126960.1"/>
    </source>
</evidence>
<keyword evidence="1" id="KW-0472">Membrane</keyword>
<keyword evidence="1" id="KW-0812">Transmembrane</keyword>
<proteinExistence type="predicted"/>
<gene>
    <name evidence="2" type="ORF">UFOVP77_37</name>
</gene>